<dbReference type="Proteomes" id="UP000470771">
    <property type="component" value="Unassembled WGS sequence"/>
</dbReference>
<dbReference type="Gene3D" id="3.90.1200.10">
    <property type="match status" value="1"/>
</dbReference>
<dbReference type="PANTHER" id="PTHR12149:SF8">
    <property type="entry name" value="PROTEIN-RIBULOSAMINE 3-KINASE"/>
    <property type="match status" value="1"/>
</dbReference>
<reference evidence="3 4" key="1">
    <citation type="submission" date="2019-12" db="EMBL/GenBank/DDBJ databases">
        <authorList>
            <person name="Zhao J."/>
        </authorList>
    </citation>
    <scope>NUCLEOTIDE SEQUENCE [LARGE SCALE GENOMIC DNA]</scope>
    <source>
        <strain evidence="3 4">S-15</strain>
    </source>
</reference>
<dbReference type="InterPro" id="IPR011009">
    <property type="entry name" value="Kinase-like_dom_sf"/>
</dbReference>
<evidence type="ECO:0000313" key="3">
    <source>
        <dbReference type="EMBL" id="NBG64960.1"/>
    </source>
</evidence>
<evidence type="ECO:0000256" key="2">
    <source>
        <dbReference type="PIRNR" id="PIRNR006221"/>
    </source>
</evidence>
<dbReference type="GO" id="GO:0016301">
    <property type="term" value="F:kinase activity"/>
    <property type="evidence" value="ECO:0007669"/>
    <property type="project" value="UniProtKB-UniRule"/>
</dbReference>
<dbReference type="Pfam" id="PF03881">
    <property type="entry name" value="Fructosamin_kin"/>
    <property type="match status" value="1"/>
</dbReference>
<dbReference type="SUPFAM" id="SSF56112">
    <property type="entry name" value="Protein kinase-like (PK-like)"/>
    <property type="match status" value="1"/>
</dbReference>
<dbReference type="RefSeq" id="WP_160631599.1">
    <property type="nucleotide sequence ID" value="NZ_WWNE01000003.1"/>
</dbReference>
<name>A0A6N9NIB6_9FLAO</name>
<keyword evidence="2 3" id="KW-0808">Transferase</keyword>
<proteinExistence type="inferred from homology"/>
<dbReference type="Gene3D" id="3.30.200.20">
    <property type="entry name" value="Phosphorylase Kinase, domain 1"/>
    <property type="match status" value="1"/>
</dbReference>
<sequence length="291" mass="33867">MLPTDLLCFIETSISKHVNIPVKVLNVRKLHGGSVNFSYQLNTSQGSFFIKINKREHFPLMFEKEIDGLNQISPFFPVPKVFCKGEFSEYSFLLLEFIETETANKNHWETFGEKLAKMHQNSSKLFGYKEDNYNGSLLQVNSKTNLWSDFFVQNRLMIQCKMARDKQLIDNNFVTQFEKLYPKISNLFPQEKPSLLHGDLWSGNYIISHSSTPFLIDPAVYYGHREVDIAMTLLFGGFNKQLYESYEAYYPLERGWQQRVDIANIYPLMVHVNLFGASYAQRVKSVIKHLV</sequence>
<keyword evidence="2" id="KW-0418">Kinase</keyword>
<keyword evidence="4" id="KW-1185">Reference proteome</keyword>
<protein>
    <submittedName>
        <fullName evidence="3">Phosphotransferase</fullName>
    </submittedName>
</protein>
<comment type="caution">
    <text evidence="3">The sequence shown here is derived from an EMBL/GenBank/DDBJ whole genome shotgun (WGS) entry which is preliminary data.</text>
</comment>
<evidence type="ECO:0000256" key="1">
    <source>
        <dbReference type="ARBA" id="ARBA00009460"/>
    </source>
</evidence>
<gene>
    <name evidence="3" type="ORF">GQN54_02450</name>
</gene>
<dbReference type="PIRSF" id="PIRSF006221">
    <property type="entry name" value="Ketosamine-3-kinase"/>
    <property type="match status" value="1"/>
</dbReference>
<dbReference type="AlphaFoldDB" id="A0A6N9NIB6"/>
<evidence type="ECO:0000313" key="4">
    <source>
        <dbReference type="Proteomes" id="UP000470771"/>
    </source>
</evidence>
<dbReference type="PANTHER" id="PTHR12149">
    <property type="entry name" value="FRUCTOSAMINE 3 KINASE-RELATED PROTEIN"/>
    <property type="match status" value="1"/>
</dbReference>
<comment type="similarity">
    <text evidence="1 2">Belongs to the fructosamine kinase family.</text>
</comment>
<accession>A0A6N9NIB6</accession>
<dbReference type="EMBL" id="WWNE01000003">
    <property type="protein sequence ID" value="NBG64960.1"/>
    <property type="molecule type" value="Genomic_DNA"/>
</dbReference>
<dbReference type="InterPro" id="IPR016477">
    <property type="entry name" value="Fructo-/Ketosamine-3-kinase"/>
</dbReference>
<organism evidence="3 4">
    <name type="scientific">Acidiluteibacter ferrifornacis</name>
    <dbReference type="NCBI Taxonomy" id="2692424"/>
    <lineage>
        <taxon>Bacteria</taxon>
        <taxon>Pseudomonadati</taxon>
        <taxon>Bacteroidota</taxon>
        <taxon>Flavobacteriia</taxon>
        <taxon>Flavobacteriales</taxon>
        <taxon>Cryomorphaceae</taxon>
        <taxon>Acidiluteibacter</taxon>
    </lineage>
</organism>